<feature type="region of interest" description="Disordered" evidence="1">
    <location>
        <begin position="1008"/>
        <end position="1034"/>
    </location>
</feature>
<feature type="compositionally biased region" description="Acidic residues" evidence="1">
    <location>
        <begin position="1176"/>
        <end position="1187"/>
    </location>
</feature>
<reference evidence="3 4" key="1">
    <citation type="journal article" date="2013" name="Mar. Genomics">
        <title>Expression of sulfatases in Rhodopirellula baltica and the diversity of sulfatases in the genus Rhodopirellula.</title>
        <authorList>
            <person name="Wegner C.E."/>
            <person name="Richter-Heitmann T."/>
            <person name="Klindworth A."/>
            <person name="Klockow C."/>
            <person name="Richter M."/>
            <person name="Achstetter T."/>
            <person name="Glockner F.O."/>
            <person name="Harder J."/>
        </authorList>
    </citation>
    <scope>NUCLEOTIDE SEQUENCE [LARGE SCALE GENOMIC DNA]</scope>
    <source>
        <strain evidence="3 4">SWK14</strain>
    </source>
</reference>
<evidence type="ECO:0000313" key="4">
    <source>
        <dbReference type="Proteomes" id="UP000010959"/>
    </source>
</evidence>
<dbReference type="Proteomes" id="UP000010959">
    <property type="component" value="Unassembled WGS sequence"/>
</dbReference>
<feature type="compositionally biased region" description="Low complexity" evidence="1">
    <location>
        <begin position="925"/>
        <end position="936"/>
    </location>
</feature>
<dbReference type="EMBL" id="AMWG01000158">
    <property type="protein sequence ID" value="ELP30353.1"/>
    <property type="molecule type" value="Genomic_DNA"/>
</dbReference>
<evidence type="ECO:0000313" key="3">
    <source>
        <dbReference type="EMBL" id="ELP30353.1"/>
    </source>
</evidence>
<feature type="region of interest" description="Disordered" evidence="1">
    <location>
        <begin position="1162"/>
        <end position="1197"/>
    </location>
</feature>
<keyword evidence="2" id="KW-0812">Transmembrane</keyword>
<keyword evidence="2" id="KW-1133">Transmembrane helix</keyword>
<feature type="compositionally biased region" description="Basic and acidic residues" evidence="1">
    <location>
        <begin position="1188"/>
        <end position="1197"/>
    </location>
</feature>
<feature type="region of interest" description="Disordered" evidence="1">
    <location>
        <begin position="914"/>
        <end position="986"/>
    </location>
</feature>
<proteinExistence type="predicted"/>
<evidence type="ECO:0000256" key="1">
    <source>
        <dbReference type="SAM" id="MobiDB-lite"/>
    </source>
</evidence>
<dbReference type="PATRIC" id="fig|993516.3.peg.6005"/>
<comment type="caution">
    <text evidence="3">The sequence shown here is derived from an EMBL/GenBank/DDBJ whole genome shotgun (WGS) entry which is preliminary data.</text>
</comment>
<protein>
    <submittedName>
        <fullName evidence="3">Uncharacterized protein</fullName>
    </submittedName>
</protein>
<gene>
    <name evidence="3" type="ORF">RBSWK_05615</name>
</gene>
<feature type="transmembrane region" description="Helical" evidence="2">
    <location>
        <begin position="57"/>
        <end position="79"/>
    </location>
</feature>
<sequence>MSNDSISSLPFASQMKTLSHPIESTMSDFNNLRATLAARNNRTSITSQASVSARHGVVLLVALGMLALFSVLVVSYVVFSSQMREASFATLQREQNIYLDEAEADDAVLQFIRGTNDYRSAAYGHSVLEDLWGSDGRGMQVAHRLNGSTGAAVPVAGQAIAISNNKTTTSKTTLVKFPTHLATWHDNGTNYNLPLNLQPSPLADFGVSASLDDAFSGRLVTFVEGPLEGVTFRVARSFGRNNTGASGEAALAGCFVIDLAEMDNPNVEVNGNQFTVTELLDTVPNAFFYSLGADGAPGLAGFNDDGDATTDELDEIGASGSDDAGYRFVMNGQPFNGKGINPEGVTGINDNGTNVDTLADIELQYNARLIGPAARSGSTSPEMDEAYDVADFENLFLAWQPSDHRQSNPTATVYPLAVPNSAELNENLGQHIIPSFHRPAVINYLMHAPIPRAGDAPGFIRRFDDLTGDNNAPNHDGERLMTLVRRLRRAIMRPLNFDHFVYAPAFSDLDQDGNEFDGAPLFTGSNPTPILNGPITIPTAIDFTTLYQQTEELARWAINGPWDVDNDGDGIPDSVWVDLNLPVKTLSNGKLVKPMVAPLIQDMDGRINLNVAGNLRHLKTTRFNAQNLIGYQNDTHFFGVSSSLSIFGRGGGLGPAELDFSHLFDETANAPSTGYYGPLFHSQLSVAKSNILSTRYGNLLHLRNGGGFANFRGTAPADTTVQLPGEQLTERMITQGVTTNSYLLDTVAQIPYAERQASHDFGQSLGQPMDMFGRSMDRRDGNGQPTFDNLGTASNGTSWNEVNNQPYERGIEEPWADDQPFSVQEYAALVENDAQERVGAGRLSELLGQAIEDNEALKRLITVESRTITSAEFTGMESVMELIRTRLNIPVASANVELSRMVAVELRKGDRLDLNRSLGNGQNAPRVTVSPTPRTPNELSVDDYAETALTDSLPPPPTVPPNSVVNDRDSSEPFAPQIGDRGGYTGEFPLQAQAESFYAPIGMIQDDFNGMDRNGDGDMSDTGEGTDLNGDGIPERIADPSELLARHLYCLMYALVVQNNTGSIASVERIPNFPYPNGMTTDPADREFRNRYAARRIAQWAVNAVDARDSNVAMTRLRYDPDPVSGFNLVEASNNVVWGYEHPEVALTETLAFHDKRLKRNLQKQMNAGDPTVTVDGEEPTDEDPDDTDGKAPDKDMDQFRVPEASAFVEIKNLRSGATASNNQPTYPLELYTNSASPSLDLGRTVGSGNEISPIWRLAVSEPNPHGSMGPTEVSKSTRFLFDADRVAKELVADSSRPEELDYLQAPAGVDWNDATQVTDYVDDEWRPTIGQVAEIRPVLPAVSGSGEEVTLADDDLNPANDATSNYNVQLERFVWFTEEGTIIPDPSLKIINDPHSGMDENNVFFKRGDADPMASATLDPDNAGTLLAPGQYAVVAPRQVTAIGQTTQSAAPGYPYRPSTQQLQFSEHTNVGGQYRLDYVGLNGTNQSPDYEEDDAAGYEINPVLPIIVKGLMPNELSIGNANWNAYDSSVTQPEERVSIGFNISAPLAGVNYYMAPTHRITSSAPADEYPLVDGYRDYDAGIGFHPDEPFDHAASAPLEANGWSGVGTYQEARTIFLQRLADPTRPWDAVDNPYMTIDFMPMDLTTFNGEEDVQQLIDRDGDGNAAEPADEKTVLDPGTGNLATLPRFDSRRKIPDLDRDRLVSTLLPNRNTPSSIDHYDRTMLTQRSFMSSAVNVLRETNESPPGANEAYFNFEIGSNWNGGVFNGIGVNTDYVVDPSARSVDGIGAEFRQSLGFINREYGLPLPADEPYLATTGNQYAVGSPLNVVMTQPFVVNRPFQSPLDLMRVPAVSNTRMMVEFTPGSTLMDTGNREVPTEFKYLLGFRHKYAEDRGVGTDLHDPANGVGAAVPATELHTTLTGGRAGFELIFDFVQTASPYYDAKHWIRPDRLEMFKESEITGPPGSFTEVNARVFNRVVELMRPPFNFIPRHRQPGRINLNTMPDYIRRGGSYSTTYSAPELATVEDDTFDIGEKPSDPTAWPTPPGTQTLTDTTPARVSYYPNQLVTAPKANVFANSILFGDGSIFRSFAWAHSTAYELDDYYRASPAMGISSIGEPRVAGEHNHYADSVGTRFGRGFKGFIESRRGYSRSTNHTRYGNPELDSRYPTRFAGAFAAHSAAQIPSMHRFGRMGTREAGTPQAATIRRTHDMSIMRPHPDLDSRSMSATDRNDIQNVGDLKYSLQFEETPTNSGTGNLSAAYPAAPAAAQALRVSMFNSGLFERPTAELLENFRGMGRDPEFRYENEARLANLTTHQSNVYEIRLTIGYFEVDAATGAVGEEYSDPANGTKRQRVYTIVDRSRPHGFVRGEDLNVENTVLYYKEN</sequence>
<accession>L7C8H4</accession>
<evidence type="ECO:0000256" key="2">
    <source>
        <dbReference type="SAM" id="Phobius"/>
    </source>
</evidence>
<name>L7C8H4_RHOBT</name>
<organism evidence="3 4">
    <name type="scientific">Rhodopirellula baltica SWK14</name>
    <dbReference type="NCBI Taxonomy" id="993516"/>
    <lineage>
        <taxon>Bacteria</taxon>
        <taxon>Pseudomonadati</taxon>
        <taxon>Planctomycetota</taxon>
        <taxon>Planctomycetia</taxon>
        <taxon>Pirellulales</taxon>
        <taxon>Pirellulaceae</taxon>
        <taxon>Rhodopirellula</taxon>
    </lineage>
</organism>
<keyword evidence="2" id="KW-0472">Membrane</keyword>